<dbReference type="InterPro" id="IPR054708">
    <property type="entry name" value="MTPAP-like_central"/>
</dbReference>
<accession>E3N512</accession>
<comment type="cofactor">
    <cofactor evidence="2">
        <name>Mg(2+)</name>
        <dbReference type="ChEBI" id="CHEBI:18420"/>
    </cofactor>
</comment>
<dbReference type="RefSeq" id="XP_003096489.2">
    <property type="nucleotide sequence ID" value="XM_003096441.2"/>
</dbReference>
<gene>
    <name evidence="8" type="ORF">CRE_19377</name>
</gene>
<evidence type="ECO:0000256" key="4">
    <source>
        <dbReference type="ARBA" id="ARBA00022723"/>
    </source>
</evidence>
<name>E3N512_CAERE</name>
<dbReference type="eggNOG" id="KOG2277">
    <property type="taxonomic scope" value="Eukaryota"/>
</dbReference>
<organism evidence="9">
    <name type="scientific">Caenorhabditis remanei</name>
    <name type="common">Caenorhabditis vulgaris</name>
    <dbReference type="NCBI Taxonomy" id="31234"/>
    <lineage>
        <taxon>Eukaryota</taxon>
        <taxon>Metazoa</taxon>
        <taxon>Ecdysozoa</taxon>
        <taxon>Nematoda</taxon>
        <taxon>Chromadorea</taxon>
        <taxon>Rhabditida</taxon>
        <taxon>Rhabditina</taxon>
        <taxon>Rhabditomorpha</taxon>
        <taxon>Rhabditoidea</taxon>
        <taxon>Rhabditidae</taxon>
        <taxon>Peloderinae</taxon>
        <taxon>Caenorhabditis</taxon>
    </lineage>
</organism>
<dbReference type="EMBL" id="DS268530">
    <property type="protein sequence ID" value="EFO87028.1"/>
    <property type="molecule type" value="Genomic_DNA"/>
</dbReference>
<dbReference type="CTD" id="9823775"/>
<dbReference type="InParanoid" id="E3N512"/>
<dbReference type="Gene3D" id="3.30.460.10">
    <property type="entry name" value="Beta Polymerase, domain 2"/>
    <property type="match status" value="1"/>
</dbReference>
<dbReference type="OMA" id="THTECAK"/>
<dbReference type="AlphaFoldDB" id="E3N512"/>
<keyword evidence="5" id="KW-0460">Magnesium</keyword>
<reference evidence="8" key="1">
    <citation type="submission" date="2007-07" db="EMBL/GenBank/DDBJ databases">
        <title>PCAP assembly of the Caenorhabditis remanei genome.</title>
        <authorList>
            <consortium name="The Caenorhabditis remanei Sequencing Consortium"/>
            <person name="Wilson R.K."/>
        </authorList>
    </citation>
    <scope>NUCLEOTIDE SEQUENCE [LARGE SCALE GENOMIC DNA]</scope>
    <source>
        <strain evidence="8">PB4641</strain>
    </source>
</reference>
<dbReference type="PANTHER" id="PTHR12271:SF128">
    <property type="entry name" value="PAP-ASSOCIATED DOMAIN-CONTAINING PROTEIN"/>
    <property type="match status" value="1"/>
</dbReference>
<feature type="domain" description="Poly(A) RNA polymerase mitochondrial-like central palm" evidence="7">
    <location>
        <begin position="37"/>
        <end position="184"/>
    </location>
</feature>
<keyword evidence="3" id="KW-0808">Transferase</keyword>
<dbReference type="InterPro" id="IPR043519">
    <property type="entry name" value="NT_sf"/>
</dbReference>
<dbReference type="GO" id="GO:1990817">
    <property type="term" value="F:poly(A) RNA polymerase activity"/>
    <property type="evidence" value="ECO:0007669"/>
    <property type="project" value="UniProtKB-ARBA"/>
</dbReference>
<dbReference type="GO" id="GO:0031123">
    <property type="term" value="P:RNA 3'-end processing"/>
    <property type="evidence" value="ECO:0007669"/>
    <property type="project" value="TreeGrafter"/>
</dbReference>
<dbReference type="GO" id="GO:0050265">
    <property type="term" value="F:RNA uridylyltransferase activity"/>
    <property type="evidence" value="ECO:0007669"/>
    <property type="project" value="TreeGrafter"/>
</dbReference>
<proteinExistence type="predicted"/>
<dbReference type="STRING" id="31234.E3N512"/>
<keyword evidence="9" id="KW-1185">Reference proteome</keyword>
<evidence type="ECO:0000256" key="1">
    <source>
        <dbReference type="ARBA" id="ARBA00001936"/>
    </source>
</evidence>
<feature type="domain" description="PAP-associated" evidence="6">
    <location>
        <begin position="298"/>
        <end position="355"/>
    </location>
</feature>
<sequence length="431" mass="49607">MDPFEAYLTTPNEDPFFAFNKKYAAILNEFQDQFDILSCDMVDFFENSKQKEEEFVRKMNLCKTLKKAISKHNPDWLFNIVPTGSSVTGLATANSDLDVAIHIPQAALIVEQRCKGKKIDAEEKKIMWREMQLNILQIVRLVLVNNEEISQMIDWEEGVNLVQAQIQILKLKTVDGIEFDISVVMDCFLSSMHNSFLIKHMVLIDHRFGPLCAVVKEWAASTKVKNPKDGGFNSYALVLLVIHFLQCGTFPPVLPNLQFLYRDKNFIAMSEKDFPARLDFGAALPFPLPKIQKNEAPIARLFLEFLNYYSEFNFDKFYISIKHGKTKIRERSASETVQNENRKQVYIEDPFDSHNPGRTVRSLKNIQKIMRETMDKFDPVKFEKENPNKEKSDYQFPTLNSILKMEALSATVTVETEEEENVVPRTSASSA</sequence>
<evidence type="ECO:0000259" key="7">
    <source>
        <dbReference type="Pfam" id="PF22600"/>
    </source>
</evidence>
<dbReference type="Pfam" id="PF03828">
    <property type="entry name" value="PAP_assoc"/>
    <property type="match status" value="1"/>
</dbReference>
<evidence type="ECO:0000259" key="6">
    <source>
        <dbReference type="Pfam" id="PF03828"/>
    </source>
</evidence>
<dbReference type="Proteomes" id="UP000008281">
    <property type="component" value="Unassembled WGS sequence"/>
</dbReference>
<dbReference type="OrthoDB" id="2274644at2759"/>
<keyword evidence="4" id="KW-0479">Metal-binding</keyword>
<dbReference type="InterPro" id="IPR002058">
    <property type="entry name" value="PAP_assoc"/>
</dbReference>
<dbReference type="PANTHER" id="PTHR12271">
    <property type="entry name" value="POLY A POLYMERASE CID PAP -RELATED"/>
    <property type="match status" value="1"/>
</dbReference>
<protein>
    <recommendedName>
        <fullName evidence="10">PAP-associated domain-containing protein</fullName>
    </recommendedName>
</protein>
<evidence type="ECO:0000256" key="5">
    <source>
        <dbReference type="ARBA" id="ARBA00022842"/>
    </source>
</evidence>
<dbReference type="Gene3D" id="1.10.1410.10">
    <property type="match status" value="1"/>
</dbReference>
<dbReference type="SUPFAM" id="SSF81631">
    <property type="entry name" value="PAP/OAS1 substrate-binding domain"/>
    <property type="match status" value="1"/>
</dbReference>
<dbReference type="GeneID" id="9823775"/>
<dbReference type="Pfam" id="PF22600">
    <property type="entry name" value="MTPAP-like_central"/>
    <property type="match status" value="1"/>
</dbReference>
<evidence type="ECO:0000256" key="3">
    <source>
        <dbReference type="ARBA" id="ARBA00022679"/>
    </source>
</evidence>
<comment type="cofactor">
    <cofactor evidence="1">
        <name>Mn(2+)</name>
        <dbReference type="ChEBI" id="CHEBI:29035"/>
    </cofactor>
</comment>
<dbReference type="KEGG" id="crq:GCK72_017218"/>
<dbReference type="GO" id="GO:0046872">
    <property type="term" value="F:metal ion binding"/>
    <property type="evidence" value="ECO:0007669"/>
    <property type="project" value="UniProtKB-KW"/>
</dbReference>
<evidence type="ECO:0000313" key="8">
    <source>
        <dbReference type="EMBL" id="EFO87028.1"/>
    </source>
</evidence>
<evidence type="ECO:0008006" key="10">
    <source>
        <dbReference type="Google" id="ProtNLM"/>
    </source>
</evidence>
<dbReference type="SUPFAM" id="SSF81301">
    <property type="entry name" value="Nucleotidyltransferase"/>
    <property type="match status" value="1"/>
</dbReference>
<evidence type="ECO:0000313" key="9">
    <source>
        <dbReference type="Proteomes" id="UP000008281"/>
    </source>
</evidence>
<dbReference type="HOGENOM" id="CLU_050116_0_0_1"/>
<evidence type="ECO:0000256" key="2">
    <source>
        <dbReference type="ARBA" id="ARBA00001946"/>
    </source>
</evidence>